<dbReference type="Pfam" id="PF10590">
    <property type="entry name" value="PNP_phzG_C"/>
    <property type="match status" value="1"/>
</dbReference>
<dbReference type="SUPFAM" id="SSF50475">
    <property type="entry name" value="FMN-binding split barrel"/>
    <property type="match status" value="1"/>
</dbReference>
<proteinExistence type="inferred from homology"/>
<comment type="caution">
    <text evidence="5">Lacks conserved residue(s) required for the propagation of feature annotation.</text>
</comment>
<reference evidence="10 11" key="1">
    <citation type="submission" date="2018-03" db="EMBL/GenBank/DDBJ databases">
        <title>Genomic Encyclopedia of Archaeal and Bacterial Type Strains, Phase II (KMG-II): from individual species to whole genera.</title>
        <authorList>
            <person name="Goeker M."/>
        </authorList>
    </citation>
    <scope>NUCLEOTIDE SEQUENCE [LARGE SCALE GENOMIC DNA]</scope>
    <source>
        <strain evidence="10 11">ATCC BAA-1496</strain>
    </source>
</reference>
<feature type="binding site" evidence="5 7">
    <location>
        <position position="202"/>
    </location>
    <ligand>
        <name>FMN</name>
        <dbReference type="ChEBI" id="CHEBI:58210"/>
    </ligand>
</feature>
<gene>
    <name evidence="5" type="primary">pdxH</name>
    <name evidence="10" type="ORF">BCF74_12058</name>
</gene>
<comment type="caution">
    <text evidence="10">The sequence shown here is derived from an EMBL/GenBank/DDBJ whole genome shotgun (WGS) entry which is preliminary data.</text>
</comment>
<dbReference type="HAMAP" id="MF_01629">
    <property type="entry name" value="PdxH"/>
    <property type="match status" value="1"/>
</dbReference>
<dbReference type="RefSeq" id="WP_106298223.1">
    <property type="nucleotide sequence ID" value="NZ_PVTI01000020.1"/>
</dbReference>
<dbReference type="UniPathway" id="UPA01068">
    <property type="reaction ID" value="UER00304"/>
</dbReference>
<evidence type="ECO:0000313" key="10">
    <source>
        <dbReference type="EMBL" id="PRY56108.1"/>
    </source>
</evidence>
<feature type="binding site" evidence="5 6">
    <location>
        <position position="134"/>
    </location>
    <ligand>
        <name>substrate</name>
    </ligand>
</feature>
<feature type="binding site" evidence="5 6">
    <location>
        <begin position="198"/>
        <end position="200"/>
    </location>
    <ligand>
        <name>substrate</name>
    </ligand>
</feature>
<evidence type="ECO:0000256" key="3">
    <source>
        <dbReference type="ARBA" id="ARBA00022643"/>
    </source>
</evidence>
<comment type="subunit">
    <text evidence="5">Homodimer.</text>
</comment>
<dbReference type="EMBL" id="PVTI01000020">
    <property type="protein sequence ID" value="PRY56108.1"/>
    <property type="molecule type" value="Genomic_DNA"/>
</dbReference>
<feature type="binding site" evidence="5 6">
    <location>
        <position position="69"/>
    </location>
    <ligand>
        <name>substrate</name>
    </ligand>
</feature>
<keyword evidence="5" id="KW-0664">Pyridoxine biosynthesis</keyword>
<evidence type="ECO:0000259" key="8">
    <source>
        <dbReference type="Pfam" id="PF01243"/>
    </source>
</evidence>
<dbReference type="GO" id="GO:0004733">
    <property type="term" value="F:pyridoxamine phosphate oxidase activity"/>
    <property type="evidence" value="ECO:0007669"/>
    <property type="project" value="UniProtKB-UniRule"/>
</dbReference>
<comment type="similarity">
    <text evidence="1 5">Belongs to the pyridoxamine 5'-phosphate oxidase family.</text>
</comment>
<dbReference type="InterPro" id="IPR012349">
    <property type="entry name" value="Split_barrel_FMN-bd"/>
</dbReference>
<dbReference type="InterPro" id="IPR000659">
    <property type="entry name" value="Pyridox_Oxase"/>
</dbReference>
<comment type="catalytic activity">
    <reaction evidence="5">
        <text>pyridoxine 5'-phosphate + O2 = pyridoxal 5'-phosphate + H2O2</text>
        <dbReference type="Rhea" id="RHEA:15149"/>
        <dbReference type="ChEBI" id="CHEBI:15379"/>
        <dbReference type="ChEBI" id="CHEBI:16240"/>
        <dbReference type="ChEBI" id="CHEBI:58589"/>
        <dbReference type="ChEBI" id="CHEBI:597326"/>
        <dbReference type="EC" id="1.4.3.5"/>
    </reaction>
</comment>
<evidence type="ECO:0000256" key="6">
    <source>
        <dbReference type="PIRSR" id="PIRSR000190-1"/>
    </source>
</evidence>
<dbReference type="InterPro" id="IPR019576">
    <property type="entry name" value="Pyridoxamine_oxidase_dimer_C"/>
</dbReference>
<evidence type="ECO:0000256" key="1">
    <source>
        <dbReference type="ARBA" id="ARBA00007301"/>
    </source>
</evidence>
<evidence type="ECO:0000313" key="11">
    <source>
        <dbReference type="Proteomes" id="UP000237822"/>
    </source>
</evidence>
<protein>
    <recommendedName>
        <fullName evidence="5">Pyridoxine/pyridoxamine 5'-phosphate oxidase</fullName>
        <ecNumber evidence="5">1.4.3.5</ecNumber>
    </recommendedName>
    <alternativeName>
        <fullName evidence="5">PNP/PMP oxidase</fullName>
        <shortName evidence="5">PNPOx</shortName>
    </alternativeName>
    <alternativeName>
        <fullName evidence="5">Pyridoxal 5'-phosphate synthase</fullName>
    </alternativeName>
</protein>
<comment type="pathway">
    <text evidence="5">Cofactor metabolism; pyridoxal 5'-phosphate salvage; pyridoxal 5'-phosphate from pyridoxamine 5'-phosphate: step 1/1.</text>
</comment>
<dbReference type="PANTHER" id="PTHR10851:SF0">
    <property type="entry name" value="PYRIDOXINE-5'-PHOSPHATE OXIDASE"/>
    <property type="match status" value="1"/>
</dbReference>
<dbReference type="Gene3D" id="2.30.110.10">
    <property type="entry name" value="Electron Transport, Fmn-binding Protein, Chain A"/>
    <property type="match status" value="1"/>
</dbReference>
<comment type="catalytic activity">
    <reaction evidence="5">
        <text>pyridoxamine 5'-phosphate + O2 + H2O = pyridoxal 5'-phosphate + H2O2 + NH4(+)</text>
        <dbReference type="Rhea" id="RHEA:15817"/>
        <dbReference type="ChEBI" id="CHEBI:15377"/>
        <dbReference type="ChEBI" id="CHEBI:15379"/>
        <dbReference type="ChEBI" id="CHEBI:16240"/>
        <dbReference type="ChEBI" id="CHEBI:28938"/>
        <dbReference type="ChEBI" id="CHEBI:58451"/>
        <dbReference type="ChEBI" id="CHEBI:597326"/>
        <dbReference type="EC" id="1.4.3.5"/>
    </reaction>
</comment>
<dbReference type="PIRSF" id="PIRSF000190">
    <property type="entry name" value="Pyd_amn-ph_oxd"/>
    <property type="match status" value="1"/>
</dbReference>
<feature type="binding site" evidence="5 6">
    <location>
        <position position="126"/>
    </location>
    <ligand>
        <name>substrate</name>
    </ligand>
</feature>
<keyword evidence="4 5" id="KW-0560">Oxidoreductase</keyword>
<dbReference type="AlphaFoldDB" id="A0A2T0UE21"/>
<feature type="domain" description="Pyridoxine 5'-phosphate oxidase dimerisation C-terminal" evidence="9">
    <location>
        <begin position="179"/>
        <end position="226"/>
    </location>
</feature>
<evidence type="ECO:0000256" key="4">
    <source>
        <dbReference type="ARBA" id="ARBA00023002"/>
    </source>
</evidence>
<keyword evidence="3 5" id="KW-0288">FMN</keyword>
<evidence type="ECO:0000256" key="2">
    <source>
        <dbReference type="ARBA" id="ARBA00022630"/>
    </source>
</evidence>
<feature type="binding site" evidence="5 6">
    <location>
        <position position="130"/>
    </location>
    <ligand>
        <name>substrate</name>
    </ligand>
</feature>
<dbReference type="InterPro" id="IPR019740">
    <property type="entry name" value="Pyridox_Oxase_CS"/>
</dbReference>
<evidence type="ECO:0000256" key="7">
    <source>
        <dbReference type="PIRSR" id="PIRSR000190-2"/>
    </source>
</evidence>
<keyword evidence="2 5" id="KW-0285">Flavoprotein</keyword>
<dbReference type="NCBIfam" id="TIGR00558">
    <property type="entry name" value="pdxH"/>
    <property type="match status" value="1"/>
</dbReference>
<keyword evidence="11" id="KW-1185">Reference proteome</keyword>
<evidence type="ECO:0000256" key="5">
    <source>
        <dbReference type="HAMAP-Rule" id="MF_01629"/>
    </source>
</evidence>
<dbReference type="GO" id="GO:0008615">
    <property type="term" value="P:pyridoxine biosynthetic process"/>
    <property type="evidence" value="ECO:0007669"/>
    <property type="project" value="UniProtKB-UniRule"/>
</dbReference>
<accession>A0A2T0UE21</accession>
<dbReference type="Pfam" id="PF01243">
    <property type="entry name" value="PNPOx_N"/>
    <property type="match status" value="1"/>
</dbReference>
<feature type="domain" description="Pyridoxamine 5'-phosphate oxidase N-terminal" evidence="8">
    <location>
        <begin position="39"/>
        <end position="159"/>
    </location>
</feature>
<dbReference type="GO" id="GO:0010181">
    <property type="term" value="F:FMN binding"/>
    <property type="evidence" value="ECO:0007669"/>
    <property type="project" value="UniProtKB-UniRule"/>
</dbReference>
<organism evidence="10 11">
    <name type="scientific">Knoellia remsis</name>
    <dbReference type="NCBI Taxonomy" id="407159"/>
    <lineage>
        <taxon>Bacteria</taxon>
        <taxon>Bacillati</taxon>
        <taxon>Actinomycetota</taxon>
        <taxon>Actinomycetes</taxon>
        <taxon>Micrococcales</taxon>
        <taxon>Intrasporangiaceae</taxon>
        <taxon>Knoellia</taxon>
    </lineage>
</organism>
<feature type="binding site" evidence="5 7">
    <location>
        <position position="86"/>
    </location>
    <ligand>
        <name>FMN</name>
        <dbReference type="ChEBI" id="CHEBI:58210"/>
    </ligand>
</feature>
<feature type="binding site" evidence="5 7">
    <location>
        <position position="192"/>
    </location>
    <ligand>
        <name>FMN</name>
        <dbReference type="ChEBI" id="CHEBI:58210"/>
    </ligand>
</feature>
<dbReference type="PANTHER" id="PTHR10851">
    <property type="entry name" value="PYRIDOXINE-5-PHOSPHATE OXIDASE"/>
    <property type="match status" value="1"/>
</dbReference>
<dbReference type="OrthoDB" id="9780392at2"/>
<dbReference type="InterPro" id="IPR011576">
    <property type="entry name" value="Pyridox_Oxase_N"/>
</dbReference>
<comment type="pathway">
    <text evidence="5">Cofactor metabolism; pyridoxal 5'-phosphate salvage; pyridoxal 5'-phosphate from pyridoxine 5'-phosphate: step 1/1.</text>
</comment>
<sequence length="226" mass="25266">MSDVRRIDYTGEGLSEAELAPTPFQQVRRWLDDAAARSEARGDVPEPYALSVATVDADGTPNVRTVLMRLFDETGPAFLTNTSSTKGSELAGNSRVAASLTWPAMFRAIRFRGSAELLDRDVVTAYFGSRPWGSRISAWASQQSQPVASRAELEQAYETYAARWPDRGNVDDVPVPDFWGGYRIRCDEVEFWGGRSNRLHDRLVFTRVTEGTLDDVNAWTVSRRQP</sequence>
<feature type="binding site" evidence="5">
    <location>
        <begin position="64"/>
        <end position="69"/>
    </location>
    <ligand>
        <name>FMN</name>
        <dbReference type="ChEBI" id="CHEBI:58210"/>
    </ligand>
</feature>
<feature type="binding site" evidence="5 7">
    <location>
        <begin position="143"/>
        <end position="144"/>
    </location>
    <ligand>
        <name>FMN</name>
        <dbReference type="ChEBI" id="CHEBI:58210"/>
    </ligand>
</feature>
<comment type="cofactor">
    <cofactor evidence="5 7">
        <name>FMN</name>
        <dbReference type="ChEBI" id="CHEBI:58210"/>
    </cofactor>
    <text evidence="5 7">Binds 1 FMN per subunit.</text>
</comment>
<dbReference type="EC" id="1.4.3.5" evidence="5"/>
<evidence type="ECO:0000259" key="9">
    <source>
        <dbReference type="Pfam" id="PF10590"/>
    </source>
</evidence>
<feature type="binding site" evidence="6">
    <location>
        <begin position="6"/>
        <end position="9"/>
    </location>
    <ligand>
        <name>substrate</name>
    </ligand>
</feature>
<comment type="function">
    <text evidence="5">Catalyzes the oxidation of either pyridoxine 5'-phosphate (PNP) or pyridoxamine 5'-phosphate (PMP) into pyridoxal 5'-phosphate (PLP).</text>
</comment>
<name>A0A2T0UE21_9MICO</name>
<dbReference type="PROSITE" id="PS01064">
    <property type="entry name" value="PYRIDOX_OXIDASE"/>
    <property type="match status" value="1"/>
</dbReference>
<dbReference type="NCBIfam" id="NF004231">
    <property type="entry name" value="PRK05679.1"/>
    <property type="match status" value="1"/>
</dbReference>
<dbReference type="Proteomes" id="UP000237822">
    <property type="component" value="Unassembled WGS sequence"/>
</dbReference>